<feature type="region of interest" description="Disordered" evidence="1">
    <location>
        <begin position="1"/>
        <end position="26"/>
    </location>
</feature>
<dbReference type="AlphaFoldDB" id="A0AAD5XCS1"/>
<dbReference type="Proteomes" id="UP001211907">
    <property type="component" value="Unassembled WGS sequence"/>
</dbReference>
<feature type="non-terminal residue" evidence="2">
    <location>
        <position position="72"/>
    </location>
</feature>
<comment type="caution">
    <text evidence="2">The sequence shown here is derived from an EMBL/GenBank/DDBJ whole genome shotgun (WGS) entry which is preliminary data.</text>
</comment>
<name>A0AAD5XCS1_9FUNG</name>
<reference evidence="2" key="1">
    <citation type="submission" date="2020-05" db="EMBL/GenBank/DDBJ databases">
        <title>Phylogenomic resolution of chytrid fungi.</title>
        <authorList>
            <person name="Stajich J.E."/>
            <person name="Amses K."/>
            <person name="Simmons R."/>
            <person name="Seto K."/>
            <person name="Myers J."/>
            <person name="Bonds A."/>
            <person name="Quandt C.A."/>
            <person name="Barry K."/>
            <person name="Liu P."/>
            <person name="Grigoriev I."/>
            <person name="Longcore J.E."/>
            <person name="James T.Y."/>
        </authorList>
    </citation>
    <scope>NUCLEOTIDE SEQUENCE</scope>
    <source>
        <strain evidence="2">JEL0513</strain>
    </source>
</reference>
<sequence>MNRTNWRRHRMRRRAHPITFDETNSILSPNKQYRQEEEQMLMPHEFVLDAQMQLILKDLDNGANCNNSAGFA</sequence>
<protein>
    <submittedName>
        <fullName evidence="2">Uncharacterized protein</fullName>
    </submittedName>
</protein>
<keyword evidence="3" id="KW-1185">Reference proteome</keyword>
<feature type="compositionally biased region" description="Basic residues" evidence="1">
    <location>
        <begin position="1"/>
        <end position="16"/>
    </location>
</feature>
<evidence type="ECO:0000313" key="3">
    <source>
        <dbReference type="Proteomes" id="UP001211907"/>
    </source>
</evidence>
<dbReference type="EMBL" id="JADGJH010001014">
    <property type="protein sequence ID" value="KAJ3119910.1"/>
    <property type="molecule type" value="Genomic_DNA"/>
</dbReference>
<evidence type="ECO:0000256" key="1">
    <source>
        <dbReference type="SAM" id="MobiDB-lite"/>
    </source>
</evidence>
<accession>A0AAD5XCS1</accession>
<evidence type="ECO:0000313" key="2">
    <source>
        <dbReference type="EMBL" id="KAJ3119910.1"/>
    </source>
</evidence>
<organism evidence="2 3">
    <name type="scientific">Physocladia obscura</name>
    <dbReference type="NCBI Taxonomy" id="109957"/>
    <lineage>
        <taxon>Eukaryota</taxon>
        <taxon>Fungi</taxon>
        <taxon>Fungi incertae sedis</taxon>
        <taxon>Chytridiomycota</taxon>
        <taxon>Chytridiomycota incertae sedis</taxon>
        <taxon>Chytridiomycetes</taxon>
        <taxon>Chytridiales</taxon>
        <taxon>Chytriomycetaceae</taxon>
        <taxon>Physocladia</taxon>
    </lineage>
</organism>
<proteinExistence type="predicted"/>
<gene>
    <name evidence="2" type="ORF">HK100_000113</name>
</gene>